<evidence type="ECO:0000256" key="1">
    <source>
        <dbReference type="SAM" id="MobiDB-lite"/>
    </source>
</evidence>
<feature type="region of interest" description="Disordered" evidence="1">
    <location>
        <begin position="127"/>
        <end position="154"/>
    </location>
</feature>
<feature type="region of interest" description="Disordered" evidence="1">
    <location>
        <begin position="1"/>
        <end position="31"/>
    </location>
</feature>
<feature type="region of interest" description="Disordered" evidence="1">
    <location>
        <begin position="44"/>
        <end position="83"/>
    </location>
</feature>
<proteinExistence type="predicted"/>
<dbReference type="EMBL" id="HBUF01607643">
    <property type="protein sequence ID" value="CAG6777919.1"/>
    <property type="molecule type" value="Transcribed_RNA"/>
</dbReference>
<protein>
    <submittedName>
        <fullName evidence="2">Uncharacterized protein</fullName>
    </submittedName>
</protein>
<accession>A0A8D9B3I6</accession>
<dbReference type="AlphaFoldDB" id="A0A8D9B3I6"/>
<evidence type="ECO:0000313" key="2">
    <source>
        <dbReference type="EMBL" id="CAG6777919.1"/>
    </source>
</evidence>
<organism evidence="2">
    <name type="scientific">Cacopsylla melanoneura</name>
    <dbReference type="NCBI Taxonomy" id="428564"/>
    <lineage>
        <taxon>Eukaryota</taxon>
        <taxon>Metazoa</taxon>
        <taxon>Ecdysozoa</taxon>
        <taxon>Arthropoda</taxon>
        <taxon>Hexapoda</taxon>
        <taxon>Insecta</taxon>
        <taxon>Pterygota</taxon>
        <taxon>Neoptera</taxon>
        <taxon>Paraneoptera</taxon>
        <taxon>Hemiptera</taxon>
        <taxon>Sternorrhyncha</taxon>
        <taxon>Psylloidea</taxon>
        <taxon>Psyllidae</taxon>
        <taxon>Psyllinae</taxon>
        <taxon>Cacopsylla</taxon>
    </lineage>
</organism>
<reference evidence="2" key="1">
    <citation type="submission" date="2021-05" db="EMBL/GenBank/DDBJ databases">
        <authorList>
            <person name="Alioto T."/>
            <person name="Alioto T."/>
            <person name="Gomez Garrido J."/>
        </authorList>
    </citation>
    <scope>NUCLEOTIDE SEQUENCE</scope>
</reference>
<feature type="compositionally biased region" description="Polar residues" evidence="1">
    <location>
        <begin position="1"/>
        <end position="23"/>
    </location>
</feature>
<sequence>MPEFNLTLNTDTENQPDNVSGSMESADDCRIEPNRIKQCKVKKTNLKKAKPKTNLKKRQISPARPKKKLTKRNAKTGKKLNKRGDKCCQRSDFVNRKVSFILDEALRDPCESVLDCDPCCDYPDRKTKRGSPNKDKRYGSSKPPKKSLNKGDPNEMNLLLDLLESAQKRRKDETGTNYESMEDCRDNKIQNLRRWFLCNLKERFGCSECPNPCCRQPCIPCCSPMCPMTPNMTTCGDQPTNNIWDDLIQNCQKQFCKPKKACCGIMCPGCCCPCQGNVKRSSLFLIGDLYCTHYHRFQL</sequence>
<name>A0A8D9B3I6_9HEMI</name>
<feature type="compositionally biased region" description="Basic residues" evidence="1">
    <location>
        <begin position="44"/>
        <end position="81"/>
    </location>
</feature>